<proteinExistence type="predicted"/>
<evidence type="ECO:0000313" key="3">
    <source>
        <dbReference type="Proteomes" id="UP001291653"/>
    </source>
</evidence>
<feature type="compositionally biased region" description="Low complexity" evidence="1">
    <location>
        <begin position="7"/>
        <end position="24"/>
    </location>
</feature>
<keyword evidence="3" id="KW-1185">Reference proteome</keyword>
<dbReference type="Proteomes" id="UP001291653">
    <property type="component" value="Unassembled WGS sequence"/>
</dbReference>
<feature type="region of interest" description="Disordered" evidence="1">
    <location>
        <begin position="1"/>
        <end position="28"/>
    </location>
</feature>
<comment type="caution">
    <text evidence="2">The sequence shown here is derived from an EMBL/GenBank/DDBJ whole genome shotgun (WGS) entry which is preliminary data.</text>
</comment>
<dbReference type="RefSeq" id="WP_323449220.1">
    <property type="nucleotide sequence ID" value="NZ_BSBI01000010.1"/>
</dbReference>
<dbReference type="EMBL" id="BSBI01000010">
    <property type="protein sequence ID" value="GLF97211.1"/>
    <property type="molecule type" value="Genomic_DNA"/>
</dbReference>
<gene>
    <name evidence="2" type="ORF">SYYSPA8_22960</name>
</gene>
<accession>A0ABQ5P3M4</accession>
<name>A0ABQ5P3M4_9ACTN</name>
<reference evidence="2 3" key="1">
    <citation type="submission" date="2022-10" db="EMBL/GenBank/DDBJ databases">
        <title>Draft genome sequence of Streptomyces sp. YSPA8.</title>
        <authorList>
            <person name="Moriuchi R."/>
            <person name="Dohra H."/>
            <person name="Yamamura H."/>
            <person name="Kodani S."/>
        </authorList>
    </citation>
    <scope>NUCLEOTIDE SEQUENCE [LARGE SCALE GENOMIC DNA]</scope>
    <source>
        <strain evidence="2 3">YSPA8</strain>
    </source>
</reference>
<evidence type="ECO:0000313" key="2">
    <source>
        <dbReference type="EMBL" id="GLF97211.1"/>
    </source>
</evidence>
<protein>
    <submittedName>
        <fullName evidence="2">Uncharacterized protein</fullName>
    </submittedName>
</protein>
<sequence>MTLPGFAATRAAPGGPHHGGSARARPADRADRVLLQQFTCEEEMGPPCYNSVCKRYAHDPESMRHCMEKCVHDRCAV</sequence>
<organism evidence="2 3">
    <name type="scientific">Streptomyces yaizuensis</name>
    <dbReference type="NCBI Taxonomy" id="2989713"/>
    <lineage>
        <taxon>Bacteria</taxon>
        <taxon>Bacillati</taxon>
        <taxon>Actinomycetota</taxon>
        <taxon>Actinomycetes</taxon>
        <taxon>Kitasatosporales</taxon>
        <taxon>Streptomycetaceae</taxon>
        <taxon>Streptomyces</taxon>
    </lineage>
</organism>
<evidence type="ECO:0000256" key="1">
    <source>
        <dbReference type="SAM" id="MobiDB-lite"/>
    </source>
</evidence>